<keyword evidence="1" id="KW-1133">Transmembrane helix</keyword>
<keyword evidence="1" id="KW-0812">Transmembrane</keyword>
<organism evidence="2 3">
    <name type="scientific">Allisonella histaminiformans</name>
    <dbReference type="NCBI Taxonomy" id="209880"/>
    <lineage>
        <taxon>Bacteria</taxon>
        <taxon>Bacillati</taxon>
        <taxon>Bacillota</taxon>
        <taxon>Negativicutes</taxon>
        <taxon>Veillonellales</taxon>
        <taxon>Veillonellaceae</taxon>
        <taxon>Allisonella</taxon>
    </lineage>
</organism>
<dbReference type="STRING" id="209880.SAMN02910343_00462"/>
<gene>
    <name evidence="2" type="ORF">SAMN02910343_00462</name>
</gene>
<dbReference type="EMBL" id="FMXA01000005">
    <property type="protein sequence ID" value="SDA42114.1"/>
    <property type="molecule type" value="Genomic_DNA"/>
</dbReference>
<evidence type="ECO:0000313" key="2">
    <source>
        <dbReference type="EMBL" id="SDA42114.1"/>
    </source>
</evidence>
<dbReference type="RefSeq" id="WP_091363418.1">
    <property type="nucleotide sequence ID" value="NZ_FMXA01000005.1"/>
</dbReference>
<reference evidence="2 3" key="1">
    <citation type="submission" date="2016-10" db="EMBL/GenBank/DDBJ databases">
        <authorList>
            <person name="de Groot N.N."/>
        </authorList>
    </citation>
    <scope>NUCLEOTIDE SEQUENCE [LARGE SCALE GENOMIC DNA]</scope>
    <source>
        <strain evidence="2 3">DSM 15230</strain>
    </source>
</reference>
<dbReference type="GeneID" id="87755507"/>
<keyword evidence="1" id="KW-0472">Membrane</keyword>
<name>A0A1G5V8G7_9FIRM</name>
<sequence length="128" mass="14293">MDSNEYAGSQYWESTGTMLTGRLAGQKSAVYARRFRRVLEFICVIAMLVGSSYLINGLMIQEEYHMAGLRTEIMSLERENDTDRMEVARLEAPARIEEIAEQDLGMVVPGKAVFGSADQTAHAQAVRD</sequence>
<dbReference type="OrthoDB" id="1625341at2"/>
<dbReference type="AlphaFoldDB" id="A0A1G5V8G7"/>
<evidence type="ECO:0000313" key="3">
    <source>
        <dbReference type="Proteomes" id="UP000199689"/>
    </source>
</evidence>
<accession>A0A1G5V8G7</accession>
<protein>
    <recommendedName>
        <fullName evidence="4">Cell division protein FtsL</fullName>
    </recommendedName>
</protein>
<dbReference type="Proteomes" id="UP000199689">
    <property type="component" value="Unassembled WGS sequence"/>
</dbReference>
<feature type="transmembrane region" description="Helical" evidence="1">
    <location>
        <begin position="38"/>
        <end position="60"/>
    </location>
</feature>
<evidence type="ECO:0000256" key="1">
    <source>
        <dbReference type="SAM" id="Phobius"/>
    </source>
</evidence>
<proteinExistence type="predicted"/>
<keyword evidence="3" id="KW-1185">Reference proteome</keyword>
<evidence type="ECO:0008006" key="4">
    <source>
        <dbReference type="Google" id="ProtNLM"/>
    </source>
</evidence>